<keyword evidence="3" id="KW-0479">Metal-binding</keyword>
<feature type="disulfide bond" description="Redox-active" evidence="4">
    <location>
        <begin position="65"/>
        <end position="69"/>
    </location>
</feature>
<feature type="binding site" evidence="3">
    <location>
        <position position="163"/>
    </location>
    <ligand>
        <name>Cu cation</name>
        <dbReference type="ChEBI" id="CHEBI:23378"/>
    </ligand>
</feature>
<feature type="binding site" evidence="3">
    <location>
        <position position="65"/>
    </location>
    <ligand>
        <name>Cu cation</name>
        <dbReference type="ChEBI" id="CHEBI:23378"/>
    </ligand>
</feature>
<evidence type="ECO:0000256" key="5">
    <source>
        <dbReference type="SAM" id="Phobius"/>
    </source>
</evidence>
<accession>A0A920BSH7</accession>
<keyword evidence="5" id="KW-0472">Membrane</keyword>
<dbReference type="AlphaFoldDB" id="A0A920BSH7"/>
<gene>
    <name evidence="7" type="ORF">J27TS8_10930</name>
</gene>
<dbReference type="GO" id="GO:0046872">
    <property type="term" value="F:metal ion binding"/>
    <property type="evidence" value="ECO:0007669"/>
    <property type="project" value="UniProtKB-KW"/>
</dbReference>
<evidence type="ECO:0000256" key="3">
    <source>
        <dbReference type="PIRSR" id="PIRSR603782-1"/>
    </source>
</evidence>
<comment type="similarity">
    <text evidence="1">Belongs to the SCO1/2 family.</text>
</comment>
<keyword evidence="2 3" id="KW-0186">Copper</keyword>
<feature type="domain" description="Thioredoxin" evidence="6">
    <location>
        <begin position="13"/>
        <end position="200"/>
    </location>
</feature>
<protein>
    <recommendedName>
        <fullName evidence="6">Thioredoxin domain-containing protein</fullName>
    </recommendedName>
</protein>
<keyword evidence="5" id="KW-0812">Transmembrane</keyword>
<reference evidence="7" key="1">
    <citation type="submission" date="2021-03" db="EMBL/GenBank/DDBJ databases">
        <title>Antimicrobial resistance genes in bacteria isolated from Japanese honey, and their potential for conferring macrolide and lincosamide resistance in the American foulbrood pathogen Paenibacillus larvae.</title>
        <authorList>
            <person name="Okamoto M."/>
            <person name="Kumagai M."/>
            <person name="Kanamori H."/>
            <person name="Takamatsu D."/>
        </authorList>
    </citation>
    <scope>NUCLEOTIDE SEQUENCE</scope>
    <source>
        <strain evidence="7">J27TS8</strain>
    </source>
</reference>
<dbReference type="Gene3D" id="3.40.30.10">
    <property type="entry name" value="Glutaredoxin"/>
    <property type="match status" value="1"/>
</dbReference>
<comment type="caution">
    <text evidence="7">The sequence shown here is derived from an EMBL/GenBank/DDBJ whole genome shotgun (WGS) entry which is preliminary data.</text>
</comment>
<dbReference type="InterPro" id="IPR003782">
    <property type="entry name" value="SCO1/SenC"/>
</dbReference>
<dbReference type="InterPro" id="IPR013766">
    <property type="entry name" value="Thioredoxin_domain"/>
</dbReference>
<dbReference type="PANTHER" id="PTHR12151:SF25">
    <property type="entry name" value="LINALOOL DEHYDRATASE_ISOMERASE DOMAIN-CONTAINING PROTEIN"/>
    <property type="match status" value="1"/>
</dbReference>
<proteinExistence type="inferred from homology"/>
<evidence type="ECO:0000313" key="8">
    <source>
        <dbReference type="Proteomes" id="UP000682111"/>
    </source>
</evidence>
<dbReference type="SUPFAM" id="SSF52833">
    <property type="entry name" value="Thioredoxin-like"/>
    <property type="match status" value="1"/>
</dbReference>
<evidence type="ECO:0000256" key="2">
    <source>
        <dbReference type="ARBA" id="ARBA00023008"/>
    </source>
</evidence>
<dbReference type="Pfam" id="PF02630">
    <property type="entry name" value="SCO1-SenC"/>
    <property type="match status" value="1"/>
</dbReference>
<dbReference type="PANTHER" id="PTHR12151">
    <property type="entry name" value="ELECTRON TRANSPORT PROTIN SCO1/SENC FAMILY MEMBER"/>
    <property type="match status" value="1"/>
</dbReference>
<evidence type="ECO:0000256" key="1">
    <source>
        <dbReference type="ARBA" id="ARBA00010996"/>
    </source>
</evidence>
<feature type="binding site" evidence="3">
    <location>
        <position position="69"/>
    </location>
    <ligand>
        <name>Cu cation</name>
        <dbReference type="ChEBI" id="CHEBI:23378"/>
    </ligand>
</feature>
<evidence type="ECO:0000256" key="4">
    <source>
        <dbReference type="PIRSR" id="PIRSR603782-2"/>
    </source>
</evidence>
<keyword evidence="8" id="KW-1185">Reference proteome</keyword>
<feature type="transmembrane region" description="Helical" evidence="5">
    <location>
        <begin position="5"/>
        <end position="25"/>
    </location>
</feature>
<dbReference type="PROSITE" id="PS51352">
    <property type="entry name" value="THIOREDOXIN_2"/>
    <property type="match status" value="1"/>
</dbReference>
<dbReference type="CDD" id="cd02968">
    <property type="entry name" value="SCO"/>
    <property type="match status" value="1"/>
</dbReference>
<dbReference type="InterPro" id="IPR036249">
    <property type="entry name" value="Thioredoxin-like_sf"/>
</dbReference>
<evidence type="ECO:0000259" key="6">
    <source>
        <dbReference type="PROSITE" id="PS51352"/>
    </source>
</evidence>
<evidence type="ECO:0000313" key="7">
    <source>
        <dbReference type="EMBL" id="GIN61100.1"/>
    </source>
</evidence>
<keyword evidence="5" id="KW-1133">Transmembrane helix</keyword>
<sequence>MKKIYILCGVIVALAITAGISFFLIRDSMAKIPENIDLITANNEVYKFSESEKKLKLVEFMYTNCPDICPTTTLKMNMLKKDLQDAGVFGEKVQFMTITIDPYKDTPEVLQQYMYNFDVEDDGNWIFLTGDQNNIKKDLKEIEELASTFQFQYRDPGDGFFIHSTFVYLLDENNRYIKKYPMGEEFNREDIFKKIMQKVK</sequence>
<keyword evidence="4" id="KW-1015">Disulfide bond</keyword>
<name>A0A920BSH7_9BACI</name>
<dbReference type="RefSeq" id="WP_095306207.1">
    <property type="nucleotide sequence ID" value="NZ_BORC01000001.1"/>
</dbReference>
<organism evidence="7 8">
    <name type="scientific">Robertmurraya siralis</name>
    <dbReference type="NCBI Taxonomy" id="77777"/>
    <lineage>
        <taxon>Bacteria</taxon>
        <taxon>Bacillati</taxon>
        <taxon>Bacillota</taxon>
        <taxon>Bacilli</taxon>
        <taxon>Bacillales</taxon>
        <taxon>Bacillaceae</taxon>
        <taxon>Robertmurraya</taxon>
    </lineage>
</organism>
<dbReference type="Proteomes" id="UP000682111">
    <property type="component" value="Unassembled WGS sequence"/>
</dbReference>
<dbReference type="EMBL" id="BORC01000001">
    <property type="protein sequence ID" value="GIN61100.1"/>
    <property type="molecule type" value="Genomic_DNA"/>
</dbReference>